<protein>
    <submittedName>
        <fullName evidence="2">Mobile mystery protein A</fullName>
    </submittedName>
</protein>
<dbReference type="NCBIfam" id="TIGR02612">
    <property type="entry name" value="mob_myst_A"/>
    <property type="match status" value="1"/>
</dbReference>
<evidence type="ECO:0000259" key="1">
    <source>
        <dbReference type="PROSITE" id="PS50943"/>
    </source>
</evidence>
<dbReference type="Pfam" id="PF01381">
    <property type="entry name" value="HTH_3"/>
    <property type="match status" value="1"/>
</dbReference>
<evidence type="ECO:0000313" key="2">
    <source>
        <dbReference type="EMBL" id="PTD97841.1"/>
    </source>
</evidence>
<proteinExistence type="predicted"/>
<dbReference type="OrthoDB" id="5951507at2"/>
<dbReference type="InterPro" id="IPR001387">
    <property type="entry name" value="Cro/C1-type_HTH"/>
</dbReference>
<gene>
    <name evidence="2" type="ORF">C8261_03050</name>
</gene>
<dbReference type="SUPFAM" id="SSF47413">
    <property type="entry name" value="lambda repressor-like DNA-binding domains"/>
    <property type="match status" value="1"/>
</dbReference>
<evidence type="ECO:0000313" key="3">
    <source>
        <dbReference type="Proteomes" id="UP000241193"/>
    </source>
</evidence>
<name>A0A2T4IJ88_9RHOO</name>
<reference evidence="2 3" key="2">
    <citation type="submission" date="2018-04" db="EMBL/GenBank/DDBJ databases">
        <title>Thauera lacus sp. nov., isolated from an saline lake in Inner Mongolia, China.</title>
        <authorList>
            <person name="Liang Q.-Y."/>
        </authorList>
    </citation>
    <scope>NUCLEOTIDE SEQUENCE [LARGE SCALE GENOMIC DNA]</scope>
    <source>
        <strain evidence="2 3">D20</strain>
    </source>
</reference>
<dbReference type="SMART" id="SM00530">
    <property type="entry name" value="HTH_XRE"/>
    <property type="match status" value="1"/>
</dbReference>
<organism evidence="2 3">
    <name type="scientific">Pseudothauera lacus</name>
    <dbReference type="NCBI Taxonomy" id="2136175"/>
    <lineage>
        <taxon>Bacteria</taxon>
        <taxon>Pseudomonadati</taxon>
        <taxon>Pseudomonadota</taxon>
        <taxon>Betaproteobacteria</taxon>
        <taxon>Rhodocyclales</taxon>
        <taxon>Zoogloeaceae</taxon>
        <taxon>Pseudothauera</taxon>
    </lineage>
</organism>
<reference evidence="2 3" key="1">
    <citation type="submission" date="2018-03" db="EMBL/GenBank/DDBJ databases">
        <authorList>
            <person name="Keele B.F."/>
        </authorList>
    </citation>
    <scope>NUCLEOTIDE SEQUENCE [LARGE SCALE GENOMIC DNA]</scope>
    <source>
        <strain evidence="2 3">D20</strain>
    </source>
</reference>
<dbReference type="EMBL" id="PZKC01000002">
    <property type="protein sequence ID" value="PTD97841.1"/>
    <property type="molecule type" value="Genomic_DNA"/>
</dbReference>
<dbReference type="Proteomes" id="UP000241193">
    <property type="component" value="Unassembled WGS sequence"/>
</dbReference>
<sequence length="152" mass="17296">MDKSYRWLQLHQADKQLKPWIKKTFPPRPSCGWIRTIREALGMTAVSLAQRLHVRNSTVHKLEKSEADDGISLASLRKVAAALDCELHYVLVPKTPLETKLKDQAKAVARKHMLPVVHTMSLEDQAVGSKAQQAQLELIAKELLDGNWRELW</sequence>
<dbReference type="RefSeq" id="WP_107492361.1">
    <property type="nucleotide sequence ID" value="NZ_PZKC01000002.1"/>
</dbReference>
<accession>A0A2T4IJ88</accession>
<comment type="caution">
    <text evidence="2">The sequence shown here is derived from an EMBL/GenBank/DDBJ whole genome shotgun (WGS) entry which is preliminary data.</text>
</comment>
<feature type="domain" description="HTH cro/C1-type" evidence="1">
    <location>
        <begin position="34"/>
        <end position="90"/>
    </location>
</feature>
<keyword evidence="3" id="KW-1185">Reference proteome</keyword>
<dbReference type="InterPro" id="IPR010982">
    <property type="entry name" value="Lambda_DNA-bd_dom_sf"/>
</dbReference>
<dbReference type="InterPro" id="IPR013435">
    <property type="entry name" value="Mobile_mystery_prot_A"/>
</dbReference>
<dbReference type="Gene3D" id="1.10.260.40">
    <property type="entry name" value="lambda repressor-like DNA-binding domains"/>
    <property type="match status" value="1"/>
</dbReference>
<dbReference type="PROSITE" id="PS50943">
    <property type="entry name" value="HTH_CROC1"/>
    <property type="match status" value="1"/>
</dbReference>
<dbReference type="GO" id="GO:0003677">
    <property type="term" value="F:DNA binding"/>
    <property type="evidence" value="ECO:0007669"/>
    <property type="project" value="InterPro"/>
</dbReference>
<dbReference type="CDD" id="cd00093">
    <property type="entry name" value="HTH_XRE"/>
    <property type="match status" value="1"/>
</dbReference>
<dbReference type="AlphaFoldDB" id="A0A2T4IJ88"/>